<organism evidence="3 4">
    <name type="scientific">Tieghemiomyces parasiticus</name>
    <dbReference type="NCBI Taxonomy" id="78921"/>
    <lineage>
        <taxon>Eukaryota</taxon>
        <taxon>Fungi</taxon>
        <taxon>Fungi incertae sedis</taxon>
        <taxon>Zoopagomycota</taxon>
        <taxon>Kickxellomycotina</taxon>
        <taxon>Dimargaritomycetes</taxon>
        <taxon>Dimargaritales</taxon>
        <taxon>Dimargaritaceae</taxon>
        <taxon>Tieghemiomyces</taxon>
    </lineage>
</organism>
<dbReference type="SUPFAM" id="SSF50129">
    <property type="entry name" value="GroES-like"/>
    <property type="match status" value="1"/>
</dbReference>
<dbReference type="SUPFAM" id="SSF51735">
    <property type="entry name" value="NAD(P)-binding Rossmann-fold domains"/>
    <property type="match status" value="1"/>
</dbReference>
<dbReference type="EMBL" id="JANBPT010000948">
    <property type="protein sequence ID" value="KAJ1911284.1"/>
    <property type="molecule type" value="Genomic_DNA"/>
</dbReference>
<dbReference type="AlphaFoldDB" id="A0A9W7ZV61"/>
<dbReference type="InterPro" id="IPR036291">
    <property type="entry name" value="NAD(P)-bd_dom_sf"/>
</dbReference>
<evidence type="ECO:0000313" key="3">
    <source>
        <dbReference type="EMBL" id="KAJ1911284.1"/>
    </source>
</evidence>
<dbReference type="PANTHER" id="PTHR43205:SF7">
    <property type="entry name" value="PROSTAGLANDIN REDUCTASE 1"/>
    <property type="match status" value="1"/>
</dbReference>
<dbReference type="InterPro" id="IPR013149">
    <property type="entry name" value="ADH-like_C"/>
</dbReference>
<evidence type="ECO:0000313" key="4">
    <source>
        <dbReference type="Proteomes" id="UP001150569"/>
    </source>
</evidence>
<dbReference type="InterPro" id="IPR041694">
    <property type="entry name" value="ADH_N_2"/>
</dbReference>
<feature type="domain" description="Enoyl reductase (ER)" evidence="2">
    <location>
        <begin position="25"/>
        <end position="353"/>
    </location>
</feature>
<keyword evidence="4" id="KW-1185">Reference proteome</keyword>
<sequence length="355" mass="38484">MSPHSSDNNVSVLLKEYSVHGKISTDLYDVQSGPVPNASSLKPNEVLVHVRYVSVDPYLRMRLSGVDGPYSQSFKVGHPISSHGVGEVIASTSSDYKEGDRVTGGAFPWSKYATFDVTPEVAKASGFSKLEGVLAKAPLEWHIGVLGMPSFTAWYGLNVIAQPKKGETIVVSAAAGAVGQAVVQLAKSLGLYVVAAAGSDEKVAYLKDELKADAVFNYKKVDSYSATLKGLCPRGIDIYFDNVGGEFLDAVLEHVNKNARIAACGAISQYQKEKGETYGIKNVMSVVGNEVRWEGFIIMYHYKSHYEAFVKDITERVKNGTFNYKLHVSEGIETAPQAMVDMMSGKNFGKTCVKV</sequence>
<protein>
    <recommendedName>
        <fullName evidence="2">Enoyl reductase (ER) domain-containing protein</fullName>
    </recommendedName>
</protein>
<accession>A0A9W7ZV61</accession>
<dbReference type="GO" id="GO:0016628">
    <property type="term" value="F:oxidoreductase activity, acting on the CH-CH group of donors, NAD or NADP as acceptor"/>
    <property type="evidence" value="ECO:0007669"/>
    <property type="project" value="InterPro"/>
</dbReference>
<dbReference type="InterPro" id="IPR045010">
    <property type="entry name" value="MDR_fam"/>
</dbReference>
<gene>
    <name evidence="3" type="ORF">IWQ60_010211</name>
</gene>
<dbReference type="FunFam" id="3.40.50.720:FF:000121">
    <property type="entry name" value="Prostaglandin reductase 2"/>
    <property type="match status" value="1"/>
</dbReference>
<keyword evidence="1" id="KW-0560">Oxidoreductase</keyword>
<dbReference type="SMART" id="SM00829">
    <property type="entry name" value="PKS_ER"/>
    <property type="match status" value="1"/>
</dbReference>
<dbReference type="PANTHER" id="PTHR43205">
    <property type="entry name" value="PROSTAGLANDIN REDUCTASE"/>
    <property type="match status" value="1"/>
</dbReference>
<dbReference type="Pfam" id="PF16884">
    <property type="entry name" value="ADH_N_2"/>
    <property type="match status" value="1"/>
</dbReference>
<dbReference type="Pfam" id="PF00107">
    <property type="entry name" value="ADH_zinc_N"/>
    <property type="match status" value="1"/>
</dbReference>
<evidence type="ECO:0000259" key="2">
    <source>
        <dbReference type="SMART" id="SM00829"/>
    </source>
</evidence>
<proteinExistence type="predicted"/>
<dbReference type="Gene3D" id="3.40.50.720">
    <property type="entry name" value="NAD(P)-binding Rossmann-like Domain"/>
    <property type="match status" value="1"/>
</dbReference>
<name>A0A9W7ZV61_9FUNG</name>
<dbReference type="InterPro" id="IPR020843">
    <property type="entry name" value="ER"/>
</dbReference>
<dbReference type="OrthoDB" id="809632at2759"/>
<dbReference type="Gene3D" id="3.90.180.10">
    <property type="entry name" value="Medium-chain alcohol dehydrogenases, catalytic domain"/>
    <property type="match status" value="1"/>
</dbReference>
<dbReference type="Proteomes" id="UP001150569">
    <property type="component" value="Unassembled WGS sequence"/>
</dbReference>
<evidence type="ECO:0000256" key="1">
    <source>
        <dbReference type="ARBA" id="ARBA00023002"/>
    </source>
</evidence>
<dbReference type="InterPro" id="IPR011032">
    <property type="entry name" value="GroES-like_sf"/>
</dbReference>
<reference evidence="3" key="1">
    <citation type="submission" date="2022-07" db="EMBL/GenBank/DDBJ databases">
        <title>Phylogenomic reconstructions and comparative analyses of Kickxellomycotina fungi.</title>
        <authorList>
            <person name="Reynolds N.K."/>
            <person name="Stajich J.E."/>
            <person name="Barry K."/>
            <person name="Grigoriev I.V."/>
            <person name="Crous P."/>
            <person name="Smith M.E."/>
        </authorList>
    </citation>
    <scope>NUCLEOTIDE SEQUENCE</scope>
    <source>
        <strain evidence="3">RSA 861</strain>
    </source>
</reference>
<comment type="caution">
    <text evidence="3">The sequence shown here is derived from an EMBL/GenBank/DDBJ whole genome shotgun (WGS) entry which is preliminary data.</text>
</comment>
<dbReference type="CDD" id="cd05288">
    <property type="entry name" value="PGDH"/>
    <property type="match status" value="1"/>
</dbReference>